<keyword evidence="3" id="KW-1185">Reference proteome</keyword>
<dbReference type="EMBL" id="JAUPFM010000014">
    <property type="protein sequence ID" value="KAK2830231.1"/>
    <property type="molecule type" value="Genomic_DNA"/>
</dbReference>
<accession>A0AA88M4Q8</accession>
<evidence type="ECO:0000256" key="1">
    <source>
        <dbReference type="SAM" id="MobiDB-lite"/>
    </source>
</evidence>
<sequence length="74" mass="8052">MGSPNVQGAAGLGRTSSRGLNVQLGRRVLCREVTRTIRRSSQLTDDQPVELGWGYTNWHSGSAEPDKRIGGQKT</sequence>
<evidence type="ECO:0000313" key="3">
    <source>
        <dbReference type="Proteomes" id="UP001187415"/>
    </source>
</evidence>
<dbReference type="AlphaFoldDB" id="A0AA88M4Q8"/>
<comment type="caution">
    <text evidence="2">The sequence shown here is derived from an EMBL/GenBank/DDBJ whole genome shotgun (WGS) entry which is preliminary data.</text>
</comment>
<protein>
    <submittedName>
        <fullName evidence="2">Uncharacterized protein</fullName>
    </submittedName>
</protein>
<feature type="compositionally biased region" description="Basic and acidic residues" evidence="1">
    <location>
        <begin position="64"/>
        <end position="74"/>
    </location>
</feature>
<organism evidence="2 3">
    <name type="scientific">Channa striata</name>
    <name type="common">Snakehead murrel</name>
    <name type="synonym">Ophicephalus striatus</name>
    <dbReference type="NCBI Taxonomy" id="64152"/>
    <lineage>
        <taxon>Eukaryota</taxon>
        <taxon>Metazoa</taxon>
        <taxon>Chordata</taxon>
        <taxon>Craniata</taxon>
        <taxon>Vertebrata</taxon>
        <taxon>Euteleostomi</taxon>
        <taxon>Actinopterygii</taxon>
        <taxon>Neopterygii</taxon>
        <taxon>Teleostei</taxon>
        <taxon>Neoteleostei</taxon>
        <taxon>Acanthomorphata</taxon>
        <taxon>Anabantaria</taxon>
        <taxon>Anabantiformes</taxon>
        <taxon>Channoidei</taxon>
        <taxon>Channidae</taxon>
        <taxon>Channa</taxon>
    </lineage>
</organism>
<dbReference type="Proteomes" id="UP001187415">
    <property type="component" value="Unassembled WGS sequence"/>
</dbReference>
<reference evidence="2" key="1">
    <citation type="submission" date="2023-07" db="EMBL/GenBank/DDBJ databases">
        <title>Chromosome-level Genome Assembly of Striped Snakehead (Channa striata).</title>
        <authorList>
            <person name="Liu H."/>
        </authorList>
    </citation>
    <scope>NUCLEOTIDE SEQUENCE</scope>
    <source>
        <strain evidence="2">Gz</strain>
        <tissue evidence="2">Muscle</tissue>
    </source>
</reference>
<evidence type="ECO:0000313" key="2">
    <source>
        <dbReference type="EMBL" id="KAK2830231.1"/>
    </source>
</evidence>
<proteinExistence type="predicted"/>
<feature type="region of interest" description="Disordered" evidence="1">
    <location>
        <begin position="48"/>
        <end position="74"/>
    </location>
</feature>
<gene>
    <name evidence="2" type="ORF">Q5P01_018162</name>
</gene>
<name>A0AA88M4Q8_CHASR</name>